<dbReference type="Proteomes" id="UP000178632">
    <property type="component" value="Unassembled WGS sequence"/>
</dbReference>
<organism evidence="2 3">
    <name type="scientific">Candidatus Staskawiczbacteria bacterium RIFCSPLOWO2_12_FULL_37_15</name>
    <dbReference type="NCBI Taxonomy" id="1802218"/>
    <lineage>
        <taxon>Bacteria</taxon>
        <taxon>Candidatus Staskawicziibacteriota</taxon>
    </lineage>
</organism>
<dbReference type="InterPro" id="IPR036390">
    <property type="entry name" value="WH_DNA-bd_sf"/>
</dbReference>
<dbReference type="AlphaFoldDB" id="A0A1G2IRN7"/>
<dbReference type="Gene3D" id="1.10.10.10">
    <property type="entry name" value="Winged helix-like DNA-binding domain superfamily/Winged helix DNA-binding domain"/>
    <property type="match status" value="1"/>
</dbReference>
<dbReference type="InterPro" id="IPR001845">
    <property type="entry name" value="HTH_ArsR_DNA-bd_dom"/>
</dbReference>
<dbReference type="CDD" id="cd00090">
    <property type="entry name" value="HTH_ARSR"/>
    <property type="match status" value="1"/>
</dbReference>
<dbReference type="GO" id="GO:0003700">
    <property type="term" value="F:DNA-binding transcription factor activity"/>
    <property type="evidence" value="ECO:0007669"/>
    <property type="project" value="InterPro"/>
</dbReference>
<dbReference type="InterPro" id="IPR036388">
    <property type="entry name" value="WH-like_DNA-bd_sf"/>
</dbReference>
<reference evidence="2 3" key="1">
    <citation type="journal article" date="2016" name="Nat. Commun.">
        <title>Thousands of microbial genomes shed light on interconnected biogeochemical processes in an aquifer system.</title>
        <authorList>
            <person name="Anantharaman K."/>
            <person name="Brown C.T."/>
            <person name="Hug L.A."/>
            <person name="Sharon I."/>
            <person name="Castelle C.J."/>
            <person name="Probst A.J."/>
            <person name="Thomas B.C."/>
            <person name="Singh A."/>
            <person name="Wilkins M.J."/>
            <person name="Karaoz U."/>
            <person name="Brodie E.L."/>
            <person name="Williams K.H."/>
            <person name="Hubbard S.S."/>
            <person name="Banfield J.F."/>
        </authorList>
    </citation>
    <scope>NUCLEOTIDE SEQUENCE [LARGE SCALE GENOMIC DNA]</scope>
</reference>
<accession>A0A1G2IRN7</accession>
<dbReference type="InterPro" id="IPR011991">
    <property type="entry name" value="ArsR-like_HTH"/>
</dbReference>
<sequence>MKNSKQIEKHIKGIANHRRIDILFLVASSSRITLDDISKSLNCNFKTISGHTLKLVNAGLLDKNYSGRMILHSLSPYGKIFVKFIKDFKKL</sequence>
<name>A0A1G2IRN7_9BACT</name>
<dbReference type="PROSITE" id="PS50987">
    <property type="entry name" value="HTH_ARSR_2"/>
    <property type="match status" value="1"/>
</dbReference>
<dbReference type="SUPFAM" id="SSF46785">
    <property type="entry name" value="Winged helix' DNA-binding domain"/>
    <property type="match status" value="1"/>
</dbReference>
<evidence type="ECO:0000313" key="3">
    <source>
        <dbReference type="Proteomes" id="UP000178632"/>
    </source>
</evidence>
<comment type="caution">
    <text evidence="2">The sequence shown here is derived from an EMBL/GenBank/DDBJ whole genome shotgun (WGS) entry which is preliminary data.</text>
</comment>
<proteinExistence type="predicted"/>
<gene>
    <name evidence="2" type="ORF">A3G45_02310</name>
</gene>
<evidence type="ECO:0000259" key="1">
    <source>
        <dbReference type="PROSITE" id="PS50987"/>
    </source>
</evidence>
<evidence type="ECO:0000313" key="2">
    <source>
        <dbReference type="EMBL" id="OGZ77282.1"/>
    </source>
</evidence>
<protein>
    <recommendedName>
        <fullName evidence="1">HTH arsR-type domain-containing protein</fullName>
    </recommendedName>
</protein>
<feature type="domain" description="HTH arsR-type" evidence="1">
    <location>
        <begin position="1"/>
        <end position="91"/>
    </location>
</feature>
<dbReference type="EMBL" id="MHPE01000014">
    <property type="protein sequence ID" value="OGZ77282.1"/>
    <property type="molecule type" value="Genomic_DNA"/>
</dbReference>